<dbReference type="Pfam" id="PF14769">
    <property type="entry name" value="CLAMP"/>
    <property type="match status" value="1"/>
</dbReference>
<dbReference type="InterPro" id="IPR032727">
    <property type="entry name" value="CLAMP"/>
</dbReference>
<dbReference type="EMBL" id="CAKOGL010000027">
    <property type="protein sequence ID" value="CAH2105077.1"/>
    <property type="molecule type" value="Genomic_DNA"/>
</dbReference>
<organism evidence="1 2">
    <name type="scientific">Euphydryas editha</name>
    <name type="common">Edith's checkerspot</name>
    <dbReference type="NCBI Taxonomy" id="104508"/>
    <lineage>
        <taxon>Eukaryota</taxon>
        <taxon>Metazoa</taxon>
        <taxon>Ecdysozoa</taxon>
        <taxon>Arthropoda</taxon>
        <taxon>Hexapoda</taxon>
        <taxon>Insecta</taxon>
        <taxon>Pterygota</taxon>
        <taxon>Neoptera</taxon>
        <taxon>Endopterygota</taxon>
        <taxon>Lepidoptera</taxon>
        <taxon>Glossata</taxon>
        <taxon>Ditrysia</taxon>
        <taxon>Papilionoidea</taxon>
        <taxon>Nymphalidae</taxon>
        <taxon>Nymphalinae</taxon>
        <taxon>Euphydryas</taxon>
    </lineage>
</organism>
<gene>
    <name evidence="1" type="ORF">EEDITHA_LOCUS19386</name>
</gene>
<accession>A0AAU9V4C5</accession>
<proteinExistence type="predicted"/>
<reference evidence="1" key="1">
    <citation type="submission" date="2022-03" db="EMBL/GenBank/DDBJ databases">
        <authorList>
            <person name="Tunstrom K."/>
        </authorList>
    </citation>
    <scope>NUCLEOTIDE SEQUENCE</scope>
</reference>
<evidence type="ECO:0000313" key="2">
    <source>
        <dbReference type="Proteomes" id="UP001153954"/>
    </source>
</evidence>
<evidence type="ECO:0000313" key="1">
    <source>
        <dbReference type="EMBL" id="CAH2105077.1"/>
    </source>
</evidence>
<name>A0AAU9V4C5_EUPED</name>
<dbReference type="AlphaFoldDB" id="A0AAU9V4C5"/>
<dbReference type="Proteomes" id="UP001153954">
    <property type="component" value="Unassembled WGS sequence"/>
</dbReference>
<protein>
    <submittedName>
        <fullName evidence="1">Uncharacterized protein</fullName>
    </submittedName>
</protein>
<keyword evidence="2" id="KW-1185">Reference proteome</keyword>
<comment type="caution">
    <text evidence="1">The sequence shown here is derived from an EMBL/GenBank/DDBJ whole genome shotgun (WGS) entry which is preliminary data.</text>
</comment>
<sequence>MKTVSDAKSSNDDTGSNIDQVVIKSASIGLPLTTSENLLKVQISAPSYLHSLKENQAPPFKKPEKEEKPHLLIGTIVAENDVIEMILADTDADKSLEKHLGQFLVNKKIVPNDCLSEKAFLVSLLLECINYSAQRDFDAPKVACLMTIYLTTHAYFRWYYWLPPTAVWKFFKEVMIRHTIEDSPDGQEVFEPEECYDILTHFHTMYLTNMPLIHIVTFNVHRLKLLWPFKPK</sequence>